<dbReference type="Proteomes" id="UP000663870">
    <property type="component" value="Unassembled WGS sequence"/>
</dbReference>
<dbReference type="EMBL" id="CAJOBE010008989">
    <property type="protein sequence ID" value="CAF4074565.1"/>
    <property type="molecule type" value="Genomic_DNA"/>
</dbReference>
<name>A0A813SR30_9BILA</name>
<dbReference type="Proteomes" id="UP000663874">
    <property type="component" value="Unassembled WGS sequence"/>
</dbReference>
<dbReference type="InterPro" id="IPR019052">
    <property type="entry name" value="DUF2383"/>
</dbReference>
<dbReference type="InterPro" id="IPR012347">
    <property type="entry name" value="Ferritin-like"/>
</dbReference>
<gene>
    <name evidence="5" type="ORF">FNK824_LOCUS30004</name>
    <name evidence="2" type="ORF">JXQ802_LOCUS4076</name>
    <name evidence="6" type="ORF">OTI717_LOCUS39832</name>
    <name evidence="4" type="ORF">RFH988_LOCUS38879</name>
    <name evidence="3" type="ORF">SEV965_LOCUS1815</name>
</gene>
<dbReference type="AlphaFoldDB" id="A0A813SR30"/>
<dbReference type="EMBL" id="CAJNOU010000037">
    <property type="protein sequence ID" value="CAF0824971.1"/>
    <property type="molecule type" value="Genomic_DNA"/>
</dbReference>
<organism evidence="2 7">
    <name type="scientific">Rotaria sordida</name>
    <dbReference type="NCBI Taxonomy" id="392033"/>
    <lineage>
        <taxon>Eukaryota</taxon>
        <taxon>Metazoa</taxon>
        <taxon>Spiralia</taxon>
        <taxon>Gnathifera</taxon>
        <taxon>Rotifera</taxon>
        <taxon>Eurotatoria</taxon>
        <taxon>Bdelloidea</taxon>
        <taxon>Philodinida</taxon>
        <taxon>Philodinidae</taxon>
        <taxon>Rotaria</taxon>
    </lineage>
</organism>
<dbReference type="EMBL" id="CAJNOL010000056">
    <property type="protein sequence ID" value="CAF0798021.1"/>
    <property type="molecule type" value="Genomic_DNA"/>
</dbReference>
<dbReference type="InterPro" id="IPR011971">
    <property type="entry name" value="CHP02284"/>
</dbReference>
<comment type="caution">
    <text evidence="2">The sequence shown here is derived from an EMBL/GenBank/DDBJ whole genome shotgun (WGS) entry which is preliminary data.</text>
</comment>
<accession>A0A813SR30</accession>
<dbReference type="Gene3D" id="1.20.1260.10">
    <property type="match status" value="1"/>
</dbReference>
<reference evidence="2" key="1">
    <citation type="submission" date="2021-02" db="EMBL/GenBank/DDBJ databases">
        <authorList>
            <person name="Nowell W R."/>
        </authorList>
    </citation>
    <scope>NUCLEOTIDE SEQUENCE</scope>
</reference>
<dbReference type="OrthoDB" id="10002781at2759"/>
<evidence type="ECO:0000313" key="2">
    <source>
        <dbReference type="EMBL" id="CAF0798021.1"/>
    </source>
</evidence>
<dbReference type="Proteomes" id="UP000663823">
    <property type="component" value="Unassembled WGS sequence"/>
</dbReference>
<proteinExistence type="predicted"/>
<keyword evidence="7" id="KW-1185">Reference proteome</keyword>
<dbReference type="Pfam" id="PF09537">
    <property type="entry name" value="DUF2383"/>
    <property type="match status" value="1"/>
</dbReference>
<dbReference type="NCBIfam" id="TIGR02284">
    <property type="entry name" value="PA2169 family four-helix-bundle protein"/>
    <property type="match status" value="1"/>
</dbReference>
<evidence type="ECO:0000313" key="3">
    <source>
        <dbReference type="EMBL" id="CAF0824971.1"/>
    </source>
</evidence>
<dbReference type="Proteomes" id="UP000663882">
    <property type="component" value="Unassembled WGS sequence"/>
</dbReference>
<dbReference type="Proteomes" id="UP000663889">
    <property type="component" value="Unassembled WGS sequence"/>
</dbReference>
<evidence type="ECO:0000313" key="4">
    <source>
        <dbReference type="EMBL" id="CAF1504630.1"/>
    </source>
</evidence>
<evidence type="ECO:0000313" key="7">
    <source>
        <dbReference type="Proteomes" id="UP000663870"/>
    </source>
</evidence>
<evidence type="ECO:0000313" key="6">
    <source>
        <dbReference type="EMBL" id="CAF4233679.1"/>
    </source>
</evidence>
<evidence type="ECO:0000313" key="5">
    <source>
        <dbReference type="EMBL" id="CAF4074565.1"/>
    </source>
</evidence>
<dbReference type="EMBL" id="CAJNOO010011739">
    <property type="protein sequence ID" value="CAF1504630.1"/>
    <property type="molecule type" value="Genomic_DNA"/>
</dbReference>
<feature type="domain" description="DUF2383" evidence="1">
    <location>
        <begin position="29"/>
        <end position="137"/>
    </location>
</feature>
<dbReference type="EMBL" id="CAJOAX010028085">
    <property type="protein sequence ID" value="CAF4233679.1"/>
    <property type="molecule type" value="Genomic_DNA"/>
</dbReference>
<protein>
    <recommendedName>
        <fullName evidence="1">DUF2383 domain-containing protein</fullName>
    </recommendedName>
</protein>
<sequence length="165" mass="18333">MSSNTATGTLASQLASDDAASLHRNIAEKCQIILETLYDSYNGYKQCADDCKDTAMKLLFRTIATSRAEFIGQLSNVIKVDLGVEPIKSGSAIAAAHRTWIDVKAWFTDGRDKSVIVTEVHRGEQVLIKFYEAALEDPNMLPKIRDLLEEQLKKVKEQNLSVDTI</sequence>
<evidence type="ECO:0000259" key="1">
    <source>
        <dbReference type="Pfam" id="PF09537"/>
    </source>
</evidence>